<dbReference type="GO" id="GO:0007059">
    <property type="term" value="P:chromosome segregation"/>
    <property type="evidence" value="ECO:0007669"/>
    <property type="project" value="TreeGrafter"/>
</dbReference>
<dbReference type="Pfam" id="PF08535">
    <property type="entry name" value="KorB"/>
    <property type="match status" value="1"/>
</dbReference>
<dbReference type="Proteomes" id="UP000198908">
    <property type="component" value="Unassembled WGS sequence"/>
</dbReference>
<dbReference type="EMBL" id="FMYQ01000032">
    <property type="protein sequence ID" value="SDE08765.1"/>
    <property type="molecule type" value="Genomic_DNA"/>
</dbReference>
<keyword evidence="4" id="KW-1185">Reference proteome</keyword>
<dbReference type="AlphaFoldDB" id="A0A1G7A3Z4"/>
<evidence type="ECO:0000313" key="3">
    <source>
        <dbReference type="EMBL" id="SDE08765.1"/>
    </source>
</evidence>
<dbReference type="GO" id="GO:0045892">
    <property type="term" value="P:negative regulation of DNA-templated transcription"/>
    <property type="evidence" value="ECO:0007669"/>
    <property type="project" value="InterPro"/>
</dbReference>
<dbReference type="InterPro" id="IPR050336">
    <property type="entry name" value="Chromosome_partition/occlusion"/>
</dbReference>
<dbReference type="InterPro" id="IPR042075">
    <property type="entry name" value="KorB_DNA-db"/>
</dbReference>
<dbReference type="InterPro" id="IPR036086">
    <property type="entry name" value="ParB/Sulfiredoxin_sf"/>
</dbReference>
<dbReference type="InterPro" id="IPR037048">
    <property type="entry name" value="KorB_C_sf"/>
</dbReference>
<gene>
    <name evidence="3" type="ORF">SAMN05421548_13252</name>
</gene>
<reference evidence="4" key="1">
    <citation type="submission" date="2016-09" db="EMBL/GenBank/DDBJ databases">
        <authorList>
            <person name="Varghese N."/>
            <person name="Submissions S."/>
        </authorList>
    </citation>
    <scope>NUCLEOTIDE SEQUENCE [LARGE SCALE GENOMIC DNA]</scope>
    <source>
        <strain evidence="4">TNe-862</strain>
    </source>
</reference>
<comment type="similarity">
    <text evidence="1">Belongs to the ParB family.</text>
</comment>
<organism evidence="3 4">
    <name type="scientific">Paraburkholderia lycopersici</name>
    <dbReference type="NCBI Taxonomy" id="416944"/>
    <lineage>
        <taxon>Bacteria</taxon>
        <taxon>Pseudomonadati</taxon>
        <taxon>Pseudomonadota</taxon>
        <taxon>Betaproteobacteria</taxon>
        <taxon>Burkholderiales</taxon>
        <taxon>Burkholderiaceae</taxon>
        <taxon>Paraburkholderia</taxon>
    </lineage>
</organism>
<sequence length="350" mass="38256">MALDLSMLDDPHANTAGAVLDLPIVEIEEDPEQPRKTFSQASLDAMAKRIRQKGQVEVPITVRPKRQGKYRLIDGARRYRSSCIAGMATIRAIVEADHVLDPYTQVVVNLQRDELTPIDLAQFIAGRRVAGDALGTIAEAIGISARDVTAHLSLLDAPASILKAFQAERIRSVHGVYDLCRLHAQHVDAVEAFMVEHADLDITRSMILHLQEVLRHESNPIDDTLNPGVNLPAESDAGEALAPDMSADLASPQDGDSVALTAQVPAAHALPFHNPDIERAAKPPRLDDPTRIRKPLLLADYEGSAVMLRLDRKPTAPGLAFIKYEDGRGELEVELGVLRNWTLTDSKVQS</sequence>
<dbReference type="SMART" id="SM00470">
    <property type="entry name" value="ParB"/>
    <property type="match status" value="1"/>
</dbReference>
<dbReference type="GO" id="GO:0003677">
    <property type="term" value="F:DNA binding"/>
    <property type="evidence" value="ECO:0007669"/>
    <property type="project" value="InterPro"/>
</dbReference>
<dbReference type="OrthoDB" id="9796891at2"/>
<evidence type="ECO:0000313" key="4">
    <source>
        <dbReference type="Proteomes" id="UP000198908"/>
    </source>
</evidence>
<dbReference type="NCBIfam" id="TIGR00180">
    <property type="entry name" value="parB_part"/>
    <property type="match status" value="1"/>
</dbReference>
<dbReference type="SUPFAM" id="SSF109709">
    <property type="entry name" value="KorB DNA-binding domain-like"/>
    <property type="match status" value="1"/>
</dbReference>
<proteinExistence type="inferred from homology"/>
<dbReference type="InterPro" id="IPR008988">
    <property type="entry name" value="Transcriptional_repressor_C"/>
</dbReference>
<dbReference type="PANTHER" id="PTHR33375">
    <property type="entry name" value="CHROMOSOME-PARTITIONING PROTEIN PARB-RELATED"/>
    <property type="match status" value="1"/>
</dbReference>
<dbReference type="Gene3D" id="1.10.10.730">
    <property type="entry name" value="KorB DNA-binding domain"/>
    <property type="match status" value="1"/>
</dbReference>
<accession>A0A1G7A3Z4</accession>
<evidence type="ECO:0000256" key="1">
    <source>
        <dbReference type="ARBA" id="ARBA00006295"/>
    </source>
</evidence>
<protein>
    <submittedName>
        <fullName evidence="3">Chromosome partitioning protein, ParB family</fullName>
    </submittedName>
</protein>
<dbReference type="InterPro" id="IPR013741">
    <property type="entry name" value="KorB_domain"/>
</dbReference>
<dbReference type="InterPro" id="IPR004437">
    <property type="entry name" value="ParB/RepB/Spo0J"/>
</dbReference>
<dbReference type="SUPFAM" id="SSF50037">
    <property type="entry name" value="C-terminal domain of transcriptional repressors"/>
    <property type="match status" value="1"/>
</dbReference>
<dbReference type="GO" id="GO:0005694">
    <property type="term" value="C:chromosome"/>
    <property type="evidence" value="ECO:0007669"/>
    <property type="project" value="TreeGrafter"/>
</dbReference>
<dbReference type="RefSeq" id="WP_092004016.1">
    <property type="nucleotide sequence ID" value="NZ_FMYQ01000032.1"/>
</dbReference>
<dbReference type="InterPro" id="IPR003115">
    <property type="entry name" value="ParB_N"/>
</dbReference>
<dbReference type="Pfam" id="PF02195">
    <property type="entry name" value="ParB_N"/>
    <property type="match status" value="1"/>
</dbReference>
<feature type="domain" description="ParB-like N-terminal" evidence="2">
    <location>
        <begin position="20"/>
        <end position="114"/>
    </location>
</feature>
<dbReference type="STRING" id="416944.SAMN05421548_13252"/>
<dbReference type="SUPFAM" id="SSF110849">
    <property type="entry name" value="ParB/Sulfiredoxin"/>
    <property type="match status" value="1"/>
</dbReference>
<dbReference type="Gene3D" id="6.10.250.140">
    <property type="match status" value="1"/>
</dbReference>
<evidence type="ECO:0000259" key="2">
    <source>
        <dbReference type="SMART" id="SM00470"/>
    </source>
</evidence>
<name>A0A1G7A3Z4_9BURK</name>
<dbReference type="PANTHER" id="PTHR33375:SF1">
    <property type="entry name" value="CHROMOSOME-PARTITIONING PROTEIN PARB-RELATED"/>
    <property type="match status" value="1"/>
</dbReference>
<dbReference type="Gene3D" id="3.90.1530.30">
    <property type="match status" value="1"/>
</dbReference>
<dbReference type="Gene3D" id="2.30.30.150">
    <property type="entry name" value="KorB, C-terminal domain"/>
    <property type="match status" value="1"/>
</dbReference>